<dbReference type="GO" id="GO:0046685">
    <property type="term" value="P:response to arsenic-containing substance"/>
    <property type="evidence" value="ECO:0007669"/>
    <property type="project" value="UniProtKB-KW"/>
</dbReference>
<dbReference type="OrthoDB" id="9799372at2"/>
<dbReference type="PANTHER" id="PTHR43428:SF1">
    <property type="entry name" value="ARSENATE REDUCTASE"/>
    <property type="match status" value="1"/>
</dbReference>
<dbReference type="SMART" id="SM00226">
    <property type="entry name" value="LMWPc"/>
    <property type="match status" value="1"/>
</dbReference>
<evidence type="ECO:0000259" key="2">
    <source>
        <dbReference type="SMART" id="SM00226"/>
    </source>
</evidence>
<dbReference type="CDD" id="cd16345">
    <property type="entry name" value="LMWP_ArsC"/>
    <property type="match status" value="1"/>
</dbReference>
<dbReference type="EMBL" id="MSIF01000008">
    <property type="protein sequence ID" value="OLF09697.1"/>
    <property type="molecule type" value="Genomic_DNA"/>
</dbReference>
<dbReference type="AlphaFoldDB" id="A0A7Z0WPA9"/>
<keyword evidence="4" id="KW-1185">Reference proteome</keyword>
<proteinExistence type="predicted"/>
<dbReference type="Gene3D" id="3.40.50.2300">
    <property type="match status" value="1"/>
</dbReference>
<dbReference type="SUPFAM" id="SSF52788">
    <property type="entry name" value="Phosphotyrosine protein phosphatases I"/>
    <property type="match status" value="1"/>
</dbReference>
<organism evidence="3 4">
    <name type="scientific">Actinophytocola xinjiangensis</name>
    <dbReference type="NCBI Taxonomy" id="485602"/>
    <lineage>
        <taxon>Bacteria</taxon>
        <taxon>Bacillati</taxon>
        <taxon>Actinomycetota</taxon>
        <taxon>Actinomycetes</taxon>
        <taxon>Pseudonocardiales</taxon>
        <taxon>Pseudonocardiaceae</taxon>
    </lineage>
</organism>
<dbReference type="PANTHER" id="PTHR43428">
    <property type="entry name" value="ARSENATE REDUCTASE"/>
    <property type="match status" value="1"/>
</dbReference>
<dbReference type="Proteomes" id="UP000185696">
    <property type="component" value="Unassembled WGS sequence"/>
</dbReference>
<dbReference type="NCBIfam" id="NF046112">
    <property type="entry name" value="MSMEG_6209_Nter"/>
    <property type="match status" value="1"/>
</dbReference>
<dbReference type="InterPro" id="IPR048716">
    <property type="entry name" value="Phosphatase-like_N"/>
</dbReference>
<evidence type="ECO:0000313" key="4">
    <source>
        <dbReference type="Proteomes" id="UP000185696"/>
    </source>
</evidence>
<dbReference type="Pfam" id="PF01451">
    <property type="entry name" value="LMWPc"/>
    <property type="match status" value="1"/>
</dbReference>
<dbReference type="Pfam" id="PF21234">
    <property type="entry name" value="Phosphatase-like_N"/>
    <property type="match status" value="1"/>
</dbReference>
<protein>
    <submittedName>
        <fullName evidence="3">Phosphotyrosine protein phosphatase</fullName>
    </submittedName>
</protein>
<comment type="caution">
    <text evidence="3">The sequence shown here is derived from an EMBL/GenBank/DDBJ whole genome shotgun (WGS) entry which is preliminary data.</text>
</comment>
<accession>A0A7Z0WPA9</accession>
<dbReference type="InterPro" id="IPR023485">
    <property type="entry name" value="Ptyr_pPase"/>
</dbReference>
<dbReference type="RefSeq" id="WP_075134088.1">
    <property type="nucleotide sequence ID" value="NZ_MSIF01000008.1"/>
</dbReference>
<dbReference type="Gene3D" id="1.10.8.1060">
    <property type="entry name" value="Corynebacterium glutamicum thioredoxin-dependent arsenate reductase, N-terminal domain"/>
    <property type="match status" value="1"/>
</dbReference>
<evidence type="ECO:0000256" key="1">
    <source>
        <dbReference type="ARBA" id="ARBA00022849"/>
    </source>
</evidence>
<feature type="domain" description="Phosphotyrosine protein phosphatase I" evidence="2">
    <location>
        <begin position="83"/>
        <end position="208"/>
    </location>
</feature>
<keyword evidence="1" id="KW-0059">Arsenical resistance</keyword>
<dbReference type="InterPro" id="IPR036196">
    <property type="entry name" value="Ptyr_pPase_sf"/>
</dbReference>
<evidence type="ECO:0000313" key="3">
    <source>
        <dbReference type="EMBL" id="OLF09697.1"/>
    </source>
</evidence>
<reference evidence="3 4" key="1">
    <citation type="submission" date="2016-12" db="EMBL/GenBank/DDBJ databases">
        <title>The draft genome sequence of Actinophytocola xinjiangensis.</title>
        <authorList>
            <person name="Wang W."/>
            <person name="Yuan L."/>
        </authorList>
    </citation>
    <scope>NUCLEOTIDE SEQUENCE [LARGE SCALE GENOMIC DNA]</scope>
    <source>
        <strain evidence="3 4">CGMCC 4.4663</strain>
    </source>
</reference>
<sequence length="223" mass="24582">MTDQRHDLSVDLQHALATAATQLHTEFDGTFSAETIERFLRSSYDQFAARSTVPTFLPLLAERFARQRLRALATVEGRTAGKPTVLFLCVHNAGRSQMALGFFHHLVGDRAVAWSGGSEPGHTVNPSAVDAMAERGIDISREFPKPWTDEIVQAADVVVTMGCGDICPVFPGKRYLDWTLDDPAGKTVADVRPVRDEIERRVRALLDDLGVAHRDPTPGDHRP</sequence>
<name>A0A7Z0WPA9_9PSEU</name>
<gene>
    <name evidence="3" type="ORF">BLA60_18070</name>
</gene>